<evidence type="ECO:0000313" key="7">
    <source>
        <dbReference type="EMBL" id="MPL79140.1"/>
    </source>
</evidence>
<feature type="transmembrane region" description="Helical" evidence="6">
    <location>
        <begin position="353"/>
        <end position="375"/>
    </location>
</feature>
<evidence type="ECO:0000256" key="1">
    <source>
        <dbReference type="ARBA" id="ARBA00004651"/>
    </source>
</evidence>
<dbReference type="PANTHER" id="PTHR30250:SF11">
    <property type="entry name" value="O-ANTIGEN TRANSPORTER-RELATED"/>
    <property type="match status" value="1"/>
</dbReference>
<dbReference type="AlphaFoldDB" id="A0A644UJR2"/>
<feature type="transmembrane region" description="Helical" evidence="6">
    <location>
        <begin position="167"/>
        <end position="189"/>
    </location>
</feature>
<dbReference type="GO" id="GO:0005886">
    <property type="term" value="C:plasma membrane"/>
    <property type="evidence" value="ECO:0007669"/>
    <property type="project" value="UniProtKB-SubCell"/>
</dbReference>
<evidence type="ECO:0000256" key="5">
    <source>
        <dbReference type="ARBA" id="ARBA00023136"/>
    </source>
</evidence>
<evidence type="ECO:0000256" key="6">
    <source>
        <dbReference type="SAM" id="Phobius"/>
    </source>
</evidence>
<feature type="transmembrane region" description="Helical" evidence="6">
    <location>
        <begin position="39"/>
        <end position="62"/>
    </location>
</feature>
<dbReference type="PANTHER" id="PTHR30250">
    <property type="entry name" value="PST FAMILY PREDICTED COLANIC ACID TRANSPORTER"/>
    <property type="match status" value="1"/>
</dbReference>
<keyword evidence="4 6" id="KW-1133">Transmembrane helix</keyword>
<comment type="caution">
    <text evidence="7">The sequence shown here is derived from an EMBL/GenBank/DDBJ whole genome shotgun (WGS) entry which is preliminary data.</text>
</comment>
<organism evidence="7">
    <name type="scientific">bioreactor metagenome</name>
    <dbReference type="NCBI Taxonomy" id="1076179"/>
    <lineage>
        <taxon>unclassified sequences</taxon>
        <taxon>metagenomes</taxon>
        <taxon>ecological metagenomes</taxon>
    </lineage>
</organism>
<keyword evidence="2" id="KW-1003">Cell membrane</keyword>
<evidence type="ECO:0000256" key="3">
    <source>
        <dbReference type="ARBA" id="ARBA00022692"/>
    </source>
</evidence>
<evidence type="ECO:0000256" key="4">
    <source>
        <dbReference type="ARBA" id="ARBA00022989"/>
    </source>
</evidence>
<feature type="transmembrane region" description="Helical" evidence="6">
    <location>
        <begin position="246"/>
        <end position="266"/>
    </location>
</feature>
<feature type="transmembrane region" description="Helical" evidence="6">
    <location>
        <begin position="414"/>
        <end position="431"/>
    </location>
</feature>
<proteinExistence type="predicted"/>
<feature type="transmembrane region" description="Helical" evidence="6">
    <location>
        <begin position="210"/>
        <end position="234"/>
    </location>
</feature>
<protein>
    <submittedName>
        <fullName evidence="7">Putative O-antigen transporter</fullName>
    </submittedName>
</protein>
<reference evidence="7" key="1">
    <citation type="submission" date="2019-08" db="EMBL/GenBank/DDBJ databases">
        <authorList>
            <person name="Kucharzyk K."/>
            <person name="Murdoch R.W."/>
            <person name="Higgins S."/>
            <person name="Loffler F."/>
        </authorList>
    </citation>
    <scope>NUCLEOTIDE SEQUENCE</scope>
</reference>
<comment type="subcellular location">
    <subcellularLocation>
        <location evidence="1">Cell membrane</location>
        <topology evidence="1">Multi-pass membrane protein</topology>
    </subcellularLocation>
</comment>
<feature type="transmembrane region" description="Helical" evidence="6">
    <location>
        <begin position="83"/>
        <end position="108"/>
    </location>
</feature>
<sequence length="483" mass="54432">MSIKRNFIYNLVLHLSNVIFPIITIPYTSRVLGVEQIGIFSFVTTIVSYFILFASLGIPLYGTREIAKVADNKVKVNKLFNEIFSVNIVTSILTSLIFLLSITSIPLLIEKQGYFFLSGISLYLSALNIDWFFSGKENFSLIAKRSIIIKAISIGCLFLFVKSENDLIWYILLNSLSLIGNQLWNIFTFNKEGYKIKFTLSSIEKHIKPLFILFLSTAAMQVYLMIDTLMLGFISTYHEVGLYTSAVKSIRIVMPVITALGIVLIPKLSYYNTKEGQGNIQLILDKAFDVVNTLSVPLSVYFYCIADRFVPLFFGNEFIGAITPMKICASLIFISNLSYFFSVQVLTSQQKEMGLLISTIGGMVVNVVGNCLLIPKFGASGASIASVAGEICVALIGVFFVYKYKIFKANWKSILITAFCCIPFILAYWIIDLEINNFNWILIFSLISWPLFVAMKLALHKNSYSSITLINLNNKLCRYFKAY</sequence>
<keyword evidence="3 6" id="KW-0812">Transmembrane</keyword>
<dbReference type="EMBL" id="VSSQ01000123">
    <property type="protein sequence ID" value="MPL79140.1"/>
    <property type="molecule type" value="Genomic_DNA"/>
</dbReference>
<dbReference type="CDD" id="cd13128">
    <property type="entry name" value="MATE_Wzx_like"/>
    <property type="match status" value="1"/>
</dbReference>
<feature type="transmembrane region" description="Helical" evidence="6">
    <location>
        <begin position="7"/>
        <end position="27"/>
    </location>
</feature>
<evidence type="ECO:0000256" key="2">
    <source>
        <dbReference type="ARBA" id="ARBA00022475"/>
    </source>
</evidence>
<feature type="transmembrane region" description="Helical" evidence="6">
    <location>
        <begin position="114"/>
        <end position="133"/>
    </location>
</feature>
<dbReference type="InterPro" id="IPR050833">
    <property type="entry name" value="Poly_Biosynth_Transport"/>
</dbReference>
<name>A0A644UJR2_9ZZZZ</name>
<feature type="transmembrane region" description="Helical" evidence="6">
    <location>
        <begin position="437"/>
        <end position="459"/>
    </location>
</feature>
<accession>A0A644UJR2</accession>
<feature type="transmembrane region" description="Helical" evidence="6">
    <location>
        <begin position="318"/>
        <end position="341"/>
    </location>
</feature>
<feature type="transmembrane region" description="Helical" evidence="6">
    <location>
        <begin position="145"/>
        <end position="161"/>
    </location>
</feature>
<feature type="transmembrane region" description="Helical" evidence="6">
    <location>
        <begin position="287"/>
        <end position="306"/>
    </location>
</feature>
<gene>
    <name evidence="7" type="primary">rfbX_3</name>
    <name evidence="7" type="ORF">SDC9_25015</name>
</gene>
<keyword evidence="5 6" id="KW-0472">Membrane</keyword>
<dbReference type="Pfam" id="PF01943">
    <property type="entry name" value="Polysacc_synt"/>
    <property type="match status" value="1"/>
</dbReference>
<feature type="transmembrane region" description="Helical" evidence="6">
    <location>
        <begin position="381"/>
        <end position="402"/>
    </location>
</feature>
<dbReference type="InterPro" id="IPR002797">
    <property type="entry name" value="Polysacc_synth"/>
</dbReference>